<dbReference type="KEGG" id="mgj:MGM1_0420"/>
<proteinExistence type="inferred from homology"/>
<dbReference type="PANTHER" id="PTHR23355:SF9">
    <property type="entry name" value="DIS3-LIKE EXONUCLEASE 2"/>
    <property type="match status" value="1"/>
</dbReference>
<keyword evidence="5 8" id="KW-0378">Hydrolase</keyword>
<evidence type="ECO:0000256" key="7">
    <source>
        <dbReference type="ARBA" id="ARBA00022884"/>
    </source>
</evidence>
<dbReference type="eggNOG" id="COG0557">
    <property type="taxonomic scope" value="Bacteria"/>
</dbReference>
<comment type="function">
    <text evidence="8">3'-5' exoribonuclease that releases 5'-nucleoside monophosphates and is involved in maturation of structured RNAs.</text>
</comment>
<dbReference type="NCBIfam" id="TIGR02063">
    <property type="entry name" value="RNase_R"/>
    <property type="match status" value="1"/>
</dbReference>
<dbReference type="STRING" id="1318617.MGM1_0420"/>
<dbReference type="HOGENOM" id="CLU_002333_7_3_14"/>
<gene>
    <name evidence="10" type="primary">vacB</name>
    <name evidence="8" type="synonym">rnr</name>
    <name evidence="10" type="ORF">MGM1_0420</name>
</gene>
<evidence type="ECO:0000256" key="8">
    <source>
        <dbReference type="HAMAP-Rule" id="MF_01895"/>
    </source>
</evidence>
<keyword evidence="3 8" id="KW-0963">Cytoplasm</keyword>
<dbReference type="SUPFAM" id="SSF50249">
    <property type="entry name" value="Nucleic acid-binding proteins"/>
    <property type="match status" value="3"/>
</dbReference>
<name>A0A097SS67_9BACT</name>
<dbReference type="GO" id="GO:0006402">
    <property type="term" value="P:mRNA catabolic process"/>
    <property type="evidence" value="ECO:0007669"/>
    <property type="project" value="TreeGrafter"/>
</dbReference>
<feature type="domain" description="S1 motif" evidence="9">
    <location>
        <begin position="644"/>
        <end position="725"/>
    </location>
</feature>
<dbReference type="Pfam" id="PF17876">
    <property type="entry name" value="CSD2"/>
    <property type="match status" value="1"/>
</dbReference>
<comment type="similarity">
    <text evidence="8">Belongs to the RNR ribonuclease family. RNase R subfamily.</text>
</comment>
<dbReference type="GO" id="GO:0008859">
    <property type="term" value="F:exoribonuclease II activity"/>
    <property type="evidence" value="ECO:0007669"/>
    <property type="project" value="UniProtKB-UniRule"/>
</dbReference>
<dbReference type="InterPro" id="IPR011805">
    <property type="entry name" value="RNase_R"/>
</dbReference>
<dbReference type="Pfam" id="PF00773">
    <property type="entry name" value="RNB"/>
    <property type="match status" value="1"/>
</dbReference>
<dbReference type="InterPro" id="IPR003029">
    <property type="entry name" value="S1_domain"/>
</dbReference>
<dbReference type="HAMAP" id="MF_01895">
    <property type="entry name" value="RNase_R"/>
    <property type="match status" value="1"/>
</dbReference>
<dbReference type="NCBIfam" id="TIGR00358">
    <property type="entry name" value="3_prime_RNase"/>
    <property type="match status" value="1"/>
</dbReference>
<evidence type="ECO:0000259" key="9">
    <source>
        <dbReference type="PROSITE" id="PS50126"/>
    </source>
</evidence>
<comment type="catalytic activity">
    <reaction evidence="1 8">
        <text>Exonucleolytic cleavage in the 3'- to 5'-direction to yield nucleoside 5'-phosphates.</text>
        <dbReference type="EC" id="3.1.13.1"/>
    </reaction>
</comment>
<dbReference type="AlphaFoldDB" id="A0A097SS67"/>
<keyword evidence="11" id="KW-1185">Reference proteome</keyword>
<dbReference type="PROSITE" id="PS50126">
    <property type="entry name" value="S1"/>
    <property type="match status" value="1"/>
</dbReference>
<organism evidence="10 11">
    <name type="scientific">Candidatus Malacoplasma girerdii</name>
    <dbReference type="NCBI Taxonomy" id="1318617"/>
    <lineage>
        <taxon>Bacteria</taxon>
        <taxon>Bacillati</taxon>
        <taxon>Mycoplasmatota</taxon>
        <taxon>Mycoplasmoidales</taxon>
        <taxon>Mycoplasmoidaceae</taxon>
        <taxon>Malacoplasma</taxon>
    </lineage>
</organism>
<evidence type="ECO:0000313" key="11">
    <source>
        <dbReference type="Proteomes" id="UP000030066"/>
    </source>
</evidence>
<dbReference type="Pfam" id="PF00575">
    <property type="entry name" value="S1"/>
    <property type="match status" value="1"/>
</dbReference>
<dbReference type="SMART" id="SM00955">
    <property type="entry name" value="RNB"/>
    <property type="match status" value="1"/>
</dbReference>
<evidence type="ECO:0000313" key="10">
    <source>
        <dbReference type="EMBL" id="AIV03429.1"/>
    </source>
</evidence>
<reference evidence="10 11" key="1">
    <citation type="journal article" date="2014" name="PLoS ONE">
        <title>An emerging Mycoplasma associated with trichomoniasis, vaginal infection and disease.</title>
        <authorList>
            <consortium name="Vaginal Microbiome Consortium"/>
            <person name="Fettweis J.M."/>
            <person name="Serrano M.G."/>
            <person name="Huang B."/>
            <person name="Brooks J.P."/>
            <person name="Glascock A.L."/>
            <person name="Sheth N.U."/>
            <person name="Strauss J.F.III."/>
            <person name="Jefferson K.K."/>
            <person name="Buck G.A."/>
        </authorList>
    </citation>
    <scope>NUCLEOTIDE SEQUENCE [LARGE SCALE GENOMIC DNA]</scope>
    <source>
        <strain evidence="10 11">VCU_M1</strain>
    </source>
</reference>
<dbReference type="EMBL" id="CP007711">
    <property type="protein sequence ID" value="AIV03429.1"/>
    <property type="molecule type" value="Genomic_DNA"/>
</dbReference>
<accession>A0A097SS67</accession>
<comment type="subcellular location">
    <subcellularLocation>
        <location evidence="2 8">Cytoplasm</location>
    </subcellularLocation>
</comment>
<dbReference type="Proteomes" id="UP000030066">
    <property type="component" value="Chromosome"/>
</dbReference>
<dbReference type="GO" id="GO:0003723">
    <property type="term" value="F:RNA binding"/>
    <property type="evidence" value="ECO:0007669"/>
    <property type="project" value="UniProtKB-UniRule"/>
</dbReference>
<dbReference type="InterPro" id="IPR012340">
    <property type="entry name" value="NA-bd_OB-fold"/>
</dbReference>
<dbReference type="Pfam" id="PF08206">
    <property type="entry name" value="OB_RNB"/>
    <property type="match status" value="1"/>
</dbReference>
<dbReference type="Gene3D" id="2.40.50.140">
    <property type="entry name" value="Nucleic acid-binding proteins"/>
    <property type="match status" value="2"/>
</dbReference>
<evidence type="ECO:0000256" key="1">
    <source>
        <dbReference type="ARBA" id="ARBA00001849"/>
    </source>
</evidence>
<evidence type="ECO:0000256" key="4">
    <source>
        <dbReference type="ARBA" id="ARBA00022722"/>
    </source>
</evidence>
<dbReference type="EC" id="3.1.13.1" evidence="8"/>
<dbReference type="GO" id="GO:0005829">
    <property type="term" value="C:cytosol"/>
    <property type="evidence" value="ECO:0007669"/>
    <property type="project" value="TreeGrafter"/>
</dbReference>
<dbReference type="PANTHER" id="PTHR23355">
    <property type="entry name" value="RIBONUCLEASE"/>
    <property type="match status" value="1"/>
</dbReference>
<dbReference type="InterPro" id="IPR050180">
    <property type="entry name" value="RNR_Ribonuclease"/>
</dbReference>
<dbReference type="InterPro" id="IPR040476">
    <property type="entry name" value="CSD2"/>
</dbReference>
<dbReference type="CDD" id="cd04471">
    <property type="entry name" value="S1_RNase_R"/>
    <property type="match status" value="1"/>
</dbReference>
<dbReference type="InterPro" id="IPR001900">
    <property type="entry name" value="RNase_II/R"/>
</dbReference>
<dbReference type="InterPro" id="IPR004476">
    <property type="entry name" value="RNase_II/RNase_R"/>
</dbReference>
<evidence type="ECO:0000256" key="3">
    <source>
        <dbReference type="ARBA" id="ARBA00022490"/>
    </source>
</evidence>
<dbReference type="SMART" id="SM00316">
    <property type="entry name" value="S1"/>
    <property type="match status" value="1"/>
</dbReference>
<sequence>MGKKRIDPPYSLLKKLIINLLKEKYKPVSFNFLYFGLIKLIHKEDYFLSQEYFNIFVTDMIKECFLIHLSYTNSYLLNLAYREPDKSRELKGIFKGNSKGFGFVIPIDNKDGNWKYFVETFNTKDAINNDIVSFYIIDSKSEKHPSQAVIHKILERKKDFYVCLFNVTDNGYNLTFEDDKITKPVELDDTTGLVDGQKILIKIKQITNDKIYAALSRIIGHKSDPGIDILSIVLDKGIKSDFSNEVLEYSKRLRVEFDSKQKKLRKDLRQKQIVTIDPKTSKDFDDAICVEKEKDQYRLYVSIADVAHYVQFNSLLDQTAFERGCSVYLVDRVIPMLPHILSDDICSLNYNVDRFTLTSEILFNKKGEIISYDVYPSIIKSKQRFSYDEVNEYFKGTNELINDTKAVREMLDNARELHEILNKEKAKRGYITFNVSEPLIILDENNFPIDVVKRESGEAQEMIENFMVKANETVTLFAAKNKLPFIYRVHGKPDKERIEQFALESKRLGFKISTKLDSIKSLDIVKWINDNIDNPNMDLIYLMLLRSMAKAEYAVKNRGHFGLALENYTHFTSPIRRYPDLIVGQILWMYIFDKNNYSDAQRNRLLISLKEKANQSSLNEVVATECEREVNSMKFAEYMTRHIGDEYIGTVVSVRSFGIFVELDNTIDGLIRLPNFYENDHITYYEERNLLISDKTKKEFRLGTKVKIRVIGASKELKQIDFALIEHLGNR</sequence>
<protein>
    <recommendedName>
        <fullName evidence="8">Ribonuclease R</fullName>
        <shortName evidence="8">RNase R</shortName>
        <ecNumber evidence="8">3.1.13.1</ecNumber>
    </recommendedName>
</protein>
<evidence type="ECO:0000256" key="2">
    <source>
        <dbReference type="ARBA" id="ARBA00004496"/>
    </source>
</evidence>
<evidence type="ECO:0000256" key="6">
    <source>
        <dbReference type="ARBA" id="ARBA00022839"/>
    </source>
</evidence>
<evidence type="ECO:0000256" key="5">
    <source>
        <dbReference type="ARBA" id="ARBA00022801"/>
    </source>
</evidence>
<keyword evidence="4 8" id="KW-0540">Nuclease</keyword>
<keyword evidence="7 8" id="KW-0694">RNA-binding</keyword>
<keyword evidence="6 8" id="KW-0269">Exonuclease</keyword>
<dbReference type="InterPro" id="IPR013223">
    <property type="entry name" value="RNase_B_OB_dom"/>
</dbReference>